<keyword evidence="6 8" id="KW-1133">Transmembrane helix</keyword>
<sequence>MPKYFFTAKSQKGDNYSDSREAKDEQDLARILRQEGYILISVGKEESKKKSGFGSWRSIFSFGGVSLEDKLMLTRNLKVMVSAGISIPRALKTLAEQSKSKKFKKALIEISERIVKGENFSDSLASHPAIFSQLFCSMVKVGEESGTLEKNLDILAKQMERDHALKSKIKEAMVYPAVIITAMIGIGIMMLIVVVPKLAKTFEELQAELPITTKIVIGSGTFLAEKWYLVVAILFFCFGFFRAILKTKKGKEKVDTLVLKLPVISPIIKKTNAAHTIRTLSSLISAGVPLVRSLEIISATMGNFHYQEALAAAIEKVKKGEKLSAALAPYQNLYPLTVIQMIEVGEETGETSGILEKLGDFYEEEISQATKNLTAVIEPVLMLIVGGVVGFFAISIIQPMYSMLSSIE</sequence>
<comment type="similarity">
    <text evidence="2">Belongs to the GSP F family.</text>
</comment>
<evidence type="ECO:0000256" key="5">
    <source>
        <dbReference type="ARBA" id="ARBA00022692"/>
    </source>
</evidence>
<proteinExistence type="inferred from homology"/>
<gene>
    <name evidence="10" type="ORF">A2654_01410</name>
</gene>
<dbReference type="PRINTS" id="PR00812">
    <property type="entry name" value="BCTERIALGSPF"/>
</dbReference>
<reference evidence="10 11" key="1">
    <citation type="journal article" date="2016" name="Nat. Commun.">
        <title>Thousands of microbial genomes shed light on interconnected biogeochemical processes in an aquifer system.</title>
        <authorList>
            <person name="Anantharaman K."/>
            <person name="Brown C.T."/>
            <person name="Hug L.A."/>
            <person name="Sharon I."/>
            <person name="Castelle C.J."/>
            <person name="Probst A.J."/>
            <person name="Thomas B.C."/>
            <person name="Singh A."/>
            <person name="Wilkins M.J."/>
            <person name="Karaoz U."/>
            <person name="Brodie E.L."/>
            <person name="Williams K.H."/>
            <person name="Hubbard S.S."/>
            <person name="Banfield J.F."/>
        </authorList>
    </citation>
    <scope>NUCLEOTIDE SEQUENCE [LARGE SCALE GENOMIC DNA]</scope>
</reference>
<evidence type="ECO:0000256" key="7">
    <source>
        <dbReference type="ARBA" id="ARBA00023136"/>
    </source>
</evidence>
<evidence type="ECO:0000259" key="9">
    <source>
        <dbReference type="Pfam" id="PF00482"/>
    </source>
</evidence>
<keyword evidence="7 8" id="KW-0472">Membrane</keyword>
<feature type="transmembrane region" description="Helical" evidence="8">
    <location>
        <begin position="227"/>
        <end position="245"/>
    </location>
</feature>
<feature type="transmembrane region" description="Helical" evidence="8">
    <location>
        <begin position="173"/>
        <end position="195"/>
    </location>
</feature>
<dbReference type="PANTHER" id="PTHR30012">
    <property type="entry name" value="GENERAL SECRETION PATHWAY PROTEIN"/>
    <property type="match status" value="1"/>
</dbReference>
<evidence type="ECO:0000256" key="8">
    <source>
        <dbReference type="SAM" id="Phobius"/>
    </source>
</evidence>
<dbReference type="InterPro" id="IPR003004">
    <property type="entry name" value="GspF/PilC"/>
</dbReference>
<dbReference type="Proteomes" id="UP000178721">
    <property type="component" value="Unassembled WGS sequence"/>
</dbReference>
<dbReference type="InterPro" id="IPR042094">
    <property type="entry name" value="T2SS_GspF_sf"/>
</dbReference>
<evidence type="ECO:0000256" key="6">
    <source>
        <dbReference type="ARBA" id="ARBA00022989"/>
    </source>
</evidence>
<evidence type="ECO:0000256" key="1">
    <source>
        <dbReference type="ARBA" id="ARBA00004429"/>
    </source>
</evidence>
<feature type="domain" description="Type II secretion system protein GspF" evidence="9">
    <location>
        <begin position="277"/>
        <end position="399"/>
    </location>
</feature>
<dbReference type="InterPro" id="IPR018076">
    <property type="entry name" value="T2SS_GspF_dom"/>
</dbReference>
<dbReference type="EMBL" id="MHMA01000040">
    <property type="protein sequence ID" value="OGZ19586.1"/>
    <property type="molecule type" value="Genomic_DNA"/>
</dbReference>
<keyword evidence="5 8" id="KW-0812">Transmembrane</keyword>
<feature type="domain" description="Type II secretion system protein GspF" evidence="9">
    <location>
        <begin position="74"/>
        <end position="196"/>
    </location>
</feature>
<dbReference type="PANTHER" id="PTHR30012:SF0">
    <property type="entry name" value="TYPE II SECRETION SYSTEM PROTEIN F-RELATED"/>
    <property type="match status" value="1"/>
</dbReference>
<feature type="transmembrane region" description="Helical" evidence="8">
    <location>
        <begin position="380"/>
        <end position="401"/>
    </location>
</feature>
<dbReference type="AlphaFoldDB" id="A0A1G2E143"/>
<dbReference type="Gene3D" id="1.20.81.30">
    <property type="entry name" value="Type II secretion system (T2SS), domain F"/>
    <property type="match status" value="2"/>
</dbReference>
<dbReference type="FunFam" id="1.20.81.30:FF:000001">
    <property type="entry name" value="Type II secretion system protein F"/>
    <property type="match status" value="2"/>
</dbReference>
<evidence type="ECO:0000313" key="10">
    <source>
        <dbReference type="EMBL" id="OGZ19586.1"/>
    </source>
</evidence>
<comment type="subcellular location">
    <subcellularLocation>
        <location evidence="1">Cell inner membrane</location>
        <topology evidence="1">Multi-pass membrane protein</topology>
    </subcellularLocation>
</comment>
<evidence type="ECO:0000256" key="2">
    <source>
        <dbReference type="ARBA" id="ARBA00005745"/>
    </source>
</evidence>
<protein>
    <recommendedName>
        <fullName evidence="9">Type II secretion system protein GspF domain-containing protein</fullName>
    </recommendedName>
</protein>
<name>A0A1G2E143_9BACT</name>
<evidence type="ECO:0000313" key="11">
    <source>
        <dbReference type="Proteomes" id="UP000178721"/>
    </source>
</evidence>
<evidence type="ECO:0000256" key="3">
    <source>
        <dbReference type="ARBA" id="ARBA00022475"/>
    </source>
</evidence>
<dbReference type="Pfam" id="PF00482">
    <property type="entry name" value="T2SSF"/>
    <property type="match status" value="2"/>
</dbReference>
<keyword evidence="3" id="KW-1003">Cell membrane</keyword>
<dbReference type="GO" id="GO:0005886">
    <property type="term" value="C:plasma membrane"/>
    <property type="evidence" value="ECO:0007669"/>
    <property type="project" value="UniProtKB-SubCell"/>
</dbReference>
<comment type="caution">
    <text evidence="10">The sequence shown here is derived from an EMBL/GenBank/DDBJ whole genome shotgun (WGS) entry which is preliminary data.</text>
</comment>
<keyword evidence="4" id="KW-0997">Cell inner membrane</keyword>
<accession>A0A1G2E143</accession>
<evidence type="ECO:0000256" key="4">
    <source>
        <dbReference type="ARBA" id="ARBA00022519"/>
    </source>
</evidence>
<organism evidence="10 11">
    <name type="scientific">Candidatus Nealsonbacteria bacterium RIFCSPHIGHO2_01_FULL_43_31</name>
    <dbReference type="NCBI Taxonomy" id="1801665"/>
    <lineage>
        <taxon>Bacteria</taxon>
        <taxon>Candidatus Nealsoniibacteriota</taxon>
    </lineage>
</organism>